<feature type="compositionally biased region" description="Basic and acidic residues" evidence="1">
    <location>
        <begin position="38"/>
        <end position="54"/>
    </location>
</feature>
<feature type="compositionally biased region" description="Polar residues" evidence="1">
    <location>
        <begin position="139"/>
        <end position="160"/>
    </location>
</feature>
<feature type="compositionally biased region" description="Low complexity" evidence="1">
    <location>
        <begin position="83"/>
        <end position="102"/>
    </location>
</feature>
<reference evidence="2" key="1">
    <citation type="submission" date="2014-12" db="EMBL/GenBank/DDBJ databases">
        <title>Insight into the proteome of Arion vulgaris.</title>
        <authorList>
            <person name="Aradska J."/>
            <person name="Bulat T."/>
            <person name="Smidak R."/>
            <person name="Sarate P."/>
            <person name="Gangsoo J."/>
            <person name="Sialana F."/>
            <person name="Bilban M."/>
            <person name="Lubec G."/>
        </authorList>
    </citation>
    <scope>NUCLEOTIDE SEQUENCE</scope>
    <source>
        <tissue evidence="2">Skin</tissue>
    </source>
</reference>
<feature type="non-terminal residue" evidence="2">
    <location>
        <position position="1"/>
    </location>
</feature>
<proteinExistence type="predicted"/>
<feature type="compositionally biased region" description="Low complexity" evidence="1">
    <location>
        <begin position="759"/>
        <end position="770"/>
    </location>
</feature>
<protein>
    <submittedName>
        <fullName evidence="2">Uncharacterized protein</fullName>
    </submittedName>
</protein>
<feature type="compositionally biased region" description="Polar residues" evidence="1">
    <location>
        <begin position="693"/>
        <end position="703"/>
    </location>
</feature>
<feature type="compositionally biased region" description="Low complexity" evidence="1">
    <location>
        <begin position="568"/>
        <end position="579"/>
    </location>
</feature>
<feature type="compositionally biased region" description="Basic and acidic residues" evidence="1">
    <location>
        <begin position="22"/>
        <end position="31"/>
    </location>
</feature>
<evidence type="ECO:0000313" key="2">
    <source>
        <dbReference type="EMBL" id="CEK76183.1"/>
    </source>
</evidence>
<sequence length="811" mass="85126">QQQQQQQHPRMKYVAATQAQVEQRHIQRVEQVESQSQPEHDVRGRPEVDLRIRNIEASADSNKENQRLRVSGIDADLRSHVTQQPSSQSSSPGAASSGSAGSRESLKLPPEGIMTLGDHIDAIIIKDYDNSKPGHPSGLGSSSEKGQSSFLTRIQDSSAVASAGREFRETLDAQPQRGSPAVSEPGMVGSTSDSRPRSYSVPTNQGPLPNWKKWDGVGERPSHTAPTPGQTDSMSPSSSSSSSSISANQPKSNHPGFPLSHPSQLQAPSPATVGGSADRGGPDQSRSPQPQQHLPFHQKHSPQNPQQSGSVHHSLPEAAYPPAGIPTVDSSGSSHGTSEVPSQSVSGLSALDMMQSKIEMAFRDVMPSNESPHVRASRGDKPSSSSQASSQPSPLSSSSSKVTNQIVASSSPQDQLSGRYPGSTSHDQHGVSSVHSSDQEDSAGQSYHRSGPAVETSIDPALSPSSSVPSYSRKRGIGRPRGRQEEMMSQSTPSSSVPSQSNAKSSSSSTSASHPSSSSSRDRPSPSSVPPESSGRVGHKPSGTDKTGRFSAYDFPDDSPDDEPVGPSPSSYMALSASSRGARKCPVDSSEGKTFWPGPDTQGTGDDSKTGENEAQGYETFSAGQSEGLVKPRSRYSSRVSSIEADAGSGLHSSVDSTRLDKPGEEGEGVDSSTSTDRSKPPKQRAVARSGGLDSTSQGSSSEALPGIELGHSSGDVSNETLPYGQQWRCPRPGPDSNDDAGSRSISSSDHAENHGAPSTSVSGSLSYSSNQPVVSSMMRDPDQTTLCSRDQEPAPLLSAQYETLSDDDAV</sequence>
<evidence type="ECO:0000256" key="1">
    <source>
        <dbReference type="SAM" id="MobiDB-lite"/>
    </source>
</evidence>
<dbReference type="AlphaFoldDB" id="A0A0B7A5X3"/>
<name>A0A0B7A5X3_9EUPU</name>
<feature type="compositionally biased region" description="Polar residues" evidence="1">
    <location>
        <begin position="328"/>
        <end position="347"/>
    </location>
</feature>
<feature type="compositionally biased region" description="Polar residues" evidence="1">
    <location>
        <begin position="301"/>
        <end position="311"/>
    </location>
</feature>
<feature type="compositionally biased region" description="Basic and acidic residues" evidence="1">
    <location>
        <begin position="212"/>
        <end position="222"/>
    </location>
</feature>
<feature type="compositionally biased region" description="Low complexity" evidence="1">
    <location>
        <begin position="233"/>
        <end position="246"/>
    </location>
</feature>
<feature type="compositionally biased region" description="Low complexity" evidence="1">
    <location>
        <begin position="489"/>
        <end position="519"/>
    </location>
</feature>
<feature type="compositionally biased region" description="Low complexity" evidence="1">
    <location>
        <begin position="382"/>
        <end position="400"/>
    </location>
</feature>
<feature type="compositionally biased region" description="Basic residues" evidence="1">
    <location>
        <begin position="472"/>
        <end position="481"/>
    </location>
</feature>
<feature type="region of interest" description="Disordered" evidence="1">
    <location>
        <begin position="1"/>
        <end position="113"/>
    </location>
</feature>
<gene>
    <name evidence="2" type="primary">ORF98861</name>
</gene>
<organism evidence="2">
    <name type="scientific">Arion vulgaris</name>
    <dbReference type="NCBI Taxonomy" id="1028688"/>
    <lineage>
        <taxon>Eukaryota</taxon>
        <taxon>Metazoa</taxon>
        <taxon>Spiralia</taxon>
        <taxon>Lophotrochozoa</taxon>
        <taxon>Mollusca</taxon>
        <taxon>Gastropoda</taxon>
        <taxon>Heterobranchia</taxon>
        <taxon>Euthyneura</taxon>
        <taxon>Panpulmonata</taxon>
        <taxon>Eupulmonata</taxon>
        <taxon>Stylommatophora</taxon>
        <taxon>Helicina</taxon>
        <taxon>Arionoidea</taxon>
        <taxon>Arionidae</taxon>
        <taxon>Arion</taxon>
    </lineage>
</organism>
<feature type="compositionally biased region" description="Polar residues" evidence="1">
    <location>
        <begin position="401"/>
        <end position="448"/>
    </location>
</feature>
<dbReference type="EMBL" id="HACG01029318">
    <property type="protein sequence ID" value="CEK76183.1"/>
    <property type="molecule type" value="Transcribed_RNA"/>
</dbReference>
<feature type="compositionally biased region" description="Acidic residues" evidence="1">
    <location>
        <begin position="555"/>
        <end position="564"/>
    </location>
</feature>
<accession>A0A0B7A5X3</accession>
<feature type="region of interest" description="Disordered" evidence="1">
    <location>
        <begin position="127"/>
        <end position="811"/>
    </location>
</feature>